<proteinExistence type="predicted"/>
<evidence type="ECO:0000313" key="2">
    <source>
        <dbReference type="Proteomes" id="UP000219338"/>
    </source>
</evidence>
<name>A0A284R0Y3_ARMOS</name>
<accession>A0A284R0Y3</accession>
<organism evidence="1 2">
    <name type="scientific">Armillaria ostoyae</name>
    <name type="common">Armillaria root rot fungus</name>
    <dbReference type="NCBI Taxonomy" id="47428"/>
    <lineage>
        <taxon>Eukaryota</taxon>
        <taxon>Fungi</taxon>
        <taxon>Dikarya</taxon>
        <taxon>Basidiomycota</taxon>
        <taxon>Agaricomycotina</taxon>
        <taxon>Agaricomycetes</taxon>
        <taxon>Agaricomycetidae</taxon>
        <taxon>Agaricales</taxon>
        <taxon>Marasmiineae</taxon>
        <taxon>Physalacriaceae</taxon>
        <taxon>Armillaria</taxon>
    </lineage>
</organism>
<reference evidence="2" key="1">
    <citation type="journal article" date="2017" name="Nat. Ecol. Evol.">
        <title>Genome expansion and lineage-specific genetic innovations in the forest pathogenic fungi Armillaria.</title>
        <authorList>
            <person name="Sipos G."/>
            <person name="Prasanna A.N."/>
            <person name="Walter M.C."/>
            <person name="O'Connor E."/>
            <person name="Balint B."/>
            <person name="Krizsan K."/>
            <person name="Kiss B."/>
            <person name="Hess J."/>
            <person name="Varga T."/>
            <person name="Slot J."/>
            <person name="Riley R."/>
            <person name="Boka B."/>
            <person name="Rigling D."/>
            <person name="Barry K."/>
            <person name="Lee J."/>
            <person name="Mihaltcheva S."/>
            <person name="LaButti K."/>
            <person name="Lipzen A."/>
            <person name="Waldron R."/>
            <person name="Moloney N.M."/>
            <person name="Sperisen C."/>
            <person name="Kredics L."/>
            <person name="Vagvoelgyi C."/>
            <person name="Patrignani A."/>
            <person name="Fitzpatrick D."/>
            <person name="Nagy I."/>
            <person name="Doyle S."/>
            <person name="Anderson J.B."/>
            <person name="Grigoriev I.V."/>
            <person name="Gueldener U."/>
            <person name="Muensterkoetter M."/>
            <person name="Nagy L.G."/>
        </authorList>
    </citation>
    <scope>NUCLEOTIDE SEQUENCE [LARGE SCALE GENOMIC DNA]</scope>
    <source>
        <strain evidence="2">C18/9</strain>
    </source>
</reference>
<gene>
    <name evidence="1" type="ORF">ARMOST_05700</name>
</gene>
<sequence>MLLRALNPYLALWSLCFPLHESRPSGLDVRVPRPHQYEIGQEIIIKVQKTQIIGGPKTKEYKYTVIGEGADGVVCSIFSQKRRAVTKKHKWDQTIPFDEEVDALKDVGLYIKTIRDVEMGDDRIKNVALSPPPMSTLKSLIAKTRTLEACRDLVMAAIQRSEKIITFWVEKKRSTVRPCYM</sequence>
<dbReference type="Proteomes" id="UP000219338">
    <property type="component" value="Unassembled WGS sequence"/>
</dbReference>
<dbReference type="EMBL" id="FUEG01000003">
    <property type="protein sequence ID" value="SJL02373.1"/>
    <property type="molecule type" value="Genomic_DNA"/>
</dbReference>
<keyword evidence="2" id="KW-1185">Reference proteome</keyword>
<dbReference type="AlphaFoldDB" id="A0A284R0Y3"/>
<dbReference type="OrthoDB" id="2882595at2759"/>
<evidence type="ECO:0000313" key="1">
    <source>
        <dbReference type="EMBL" id="SJL02373.1"/>
    </source>
</evidence>
<protein>
    <submittedName>
        <fullName evidence="1">Uncharacterized protein</fullName>
    </submittedName>
</protein>